<evidence type="ECO:0000256" key="2">
    <source>
        <dbReference type="ARBA" id="ARBA00022670"/>
    </source>
</evidence>
<comment type="similarity">
    <text evidence="1">Belongs to the peptidase S28 family.</text>
</comment>
<evidence type="ECO:0000313" key="6">
    <source>
        <dbReference type="Proteomes" id="UP000515163"/>
    </source>
</evidence>
<dbReference type="Gene3D" id="1.20.120.980">
    <property type="entry name" value="Serine carboxypeptidase S28, SKS domain"/>
    <property type="match status" value="1"/>
</dbReference>
<dbReference type="FunFam" id="1.20.120.980:FF:000003">
    <property type="entry name" value="Serine protease 16"/>
    <property type="match status" value="1"/>
</dbReference>
<dbReference type="Gene3D" id="3.40.50.1820">
    <property type="entry name" value="alpha/beta hydrolase"/>
    <property type="match status" value="1"/>
</dbReference>
<accession>A0A6P8IMR1</accession>
<dbReference type="RefSeq" id="XP_031568321.1">
    <property type="nucleotide sequence ID" value="XM_031712461.1"/>
</dbReference>
<dbReference type="InParanoid" id="A0A6P8IMR1"/>
<protein>
    <submittedName>
        <fullName evidence="7">Serine protease K12H4.7</fullName>
    </submittedName>
</protein>
<evidence type="ECO:0000256" key="1">
    <source>
        <dbReference type="ARBA" id="ARBA00011079"/>
    </source>
</evidence>
<proteinExistence type="inferred from homology"/>
<dbReference type="Pfam" id="PF05577">
    <property type="entry name" value="Peptidase_S28"/>
    <property type="match status" value="1"/>
</dbReference>
<dbReference type="PANTHER" id="PTHR11010:SF117">
    <property type="entry name" value="SERINE PROTEASE 16"/>
    <property type="match status" value="1"/>
</dbReference>
<dbReference type="GeneID" id="116303022"/>
<dbReference type="AlphaFoldDB" id="A0A6P8IMR1"/>
<name>A0A6P8IMR1_ACTTE</name>
<keyword evidence="3" id="KW-0732">Signal</keyword>
<evidence type="ECO:0000256" key="3">
    <source>
        <dbReference type="ARBA" id="ARBA00022729"/>
    </source>
</evidence>
<reference evidence="7" key="1">
    <citation type="submission" date="2025-08" db="UniProtKB">
        <authorList>
            <consortium name="RefSeq"/>
        </authorList>
    </citation>
    <scope>IDENTIFICATION</scope>
    <source>
        <tissue evidence="7">Tentacle</tissue>
    </source>
</reference>
<evidence type="ECO:0000256" key="4">
    <source>
        <dbReference type="ARBA" id="ARBA00022801"/>
    </source>
</evidence>
<organism evidence="6 7">
    <name type="scientific">Actinia tenebrosa</name>
    <name type="common">Australian red waratah sea anemone</name>
    <dbReference type="NCBI Taxonomy" id="6105"/>
    <lineage>
        <taxon>Eukaryota</taxon>
        <taxon>Metazoa</taxon>
        <taxon>Cnidaria</taxon>
        <taxon>Anthozoa</taxon>
        <taxon>Hexacorallia</taxon>
        <taxon>Actiniaria</taxon>
        <taxon>Actiniidae</taxon>
        <taxon>Actinia</taxon>
    </lineage>
</organism>
<dbReference type="PANTHER" id="PTHR11010">
    <property type="entry name" value="PROTEASE S28 PRO-X CARBOXYPEPTIDASE-RELATED"/>
    <property type="match status" value="1"/>
</dbReference>
<dbReference type="GO" id="GO:0006508">
    <property type="term" value="P:proteolysis"/>
    <property type="evidence" value="ECO:0007669"/>
    <property type="project" value="UniProtKB-KW"/>
</dbReference>
<sequence length="496" mass="55432">MTPVCKGFLVFLAVGQLIMLVRSSRFIHGRPKGGLLPSPRLPDGHKIPEENWFTQKLDHFDDSNRKTWQQRFFFNDTFRQKEDSPVFLMIGGEGTANPVWVVTGNMMNYAQEFGAIAFLLEHRFYGKSHPTSDLSDDSLKYLNSEQALADLAAFRQAMAEKFNLTKSRWISFGGSYPGSLSAWFRLKYPHLVDGAVASSAPVKAQLHFPEYLEVVAASLNTTGPECNKNIQNATQQIDRLVQTSGGIKELTQTFRLCEPLNNSNVNDVSIFSSALAGNFFGVVQYNKDNRAFEGVPGTNITIDTICSIMDNDKLGDPLNRYAKVNSLMLDTYDEKCLDTRCDNSVASMKNVSWAGSAAEGGRQWFYQTCTEFGFYQTTDTKEQPFGSHFPLRYYVQQCEDVFGKSFNKPNIQSGVKQTNTNYGGQGIAGSKIVFPNGSIDPWHALGITKDVSATEQAIFIEGTAHCANMYPDSPEDLPQLKQAREQIKKHIVLWLS</sequence>
<dbReference type="InterPro" id="IPR029058">
    <property type="entry name" value="AB_hydrolase_fold"/>
</dbReference>
<evidence type="ECO:0000256" key="5">
    <source>
        <dbReference type="ARBA" id="ARBA00023180"/>
    </source>
</evidence>
<dbReference type="InterPro" id="IPR042269">
    <property type="entry name" value="Ser_carbopepase_S28_SKS"/>
</dbReference>
<gene>
    <name evidence="7" type="primary">LOC116303022</name>
</gene>
<dbReference type="SUPFAM" id="SSF53474">
    <property type="entry name" value="alpha/beta-Hydrolases"/>
    <property type="match status" value="1"/>
</dbReference>
<evidence type="ECO:0000313" key="7">
    <source>
        <dbReference type="RefSeq" id="XP_031568321.1"/>
    </source>
</evidence>
<dbReference type="GO" id="GO:0070008">
    <property type="term" value="F:serine-type exopeptidase activity"/>
    <property type="evidence" value="ECO:0007669"/>
    <property type="project" value="InterPro"/>
</dbReference>
<dbReference type="InterPro" id="IPR008758">
    <property type="entry name" value="Peptidase_S28"/>
</dbReference>
<dbReference type="OrthoDB" id="1735038at2759"/>
<dbReference type="Proteomes" id="UP000515163">
    <property type="component" value="Unplaced"/>
</dbReference>
<keyword evidence="5" id="KW-0325">Glycoprotein</keyword>
<dbReference type="KEGG" id="aten:116303022"/>
<keyword evidence="6" id="KW-1185">Reference proteome</keyword>
<keyword evidence="4" id="KW-0378">Hydrolase</keyword>
<dbReference type="GO" id="GO:0008239">
    <property type="term" value="F:dipeptidyl-peptidase activity"/>
    <property type="evidence" value="ECO:0007669"/>
    <property type="project" value="TreeGrafter"/>
</dbReference>
<keyword evidence="2 7" id="KW-0645">Protease</keyword>